<dbReference type="SUPFAM" id="SSF89447">
    <property type="entry name" value="AbrB/MazE/MraZ-like"/>
    <property type="match status" value="1"/>
</dbReference>
<dbReference type="Proteomes" id="UP000177199">
    <property type="component" value="Unassembled WGS sequence"/>
</dbReference>
<evidence type="ECO:0000313" key="3">
    <source>
        <dbReference type="Proteomes" id="UP000177199"/>
    </source>
</evidence>
<reference evidence="2 3" key="1">
    <citation type="journal article" date="2016" name="Nat. Commun.">
        <title>Thousands of microbial genomes shed light on interconnected biogeochemical processes in an aquifer system.</title>
        <authorList>
            <person name="Anantharaman K."/>
            <person name="Brown C.T."/>
            <person name="Hug L.A."/>
            <person name="Sharon I."/>
            <person name="Castelle C.J."/>
            <person name="Probst A.J."/>
            <person name="Thomas B.C."/>
            <person name="Singh A."/>
            <person name="Wilkins M.J."/>
            <person name="Karaoz U."/>
            <person name="Brodie E.L."/>
            <person name="Williams K.H."/>
            <person name="Hubbard S.S."/>
            <person name="Banfield J.F."/>
        </authorList>
    </citation>
    <scope>NUCLEOTIDE SEQUENCE [LARGE SCALE GENOMIC DNA]</scope>
</reference>
<evidence type="ECO:0000259" key="1">
    <source>
        <dbReference type="SMART" id="SM00966"/>
    </source>
</evidence>
<dbReference type="InterPro" id="IPR007159">
    <property type="entry name" value="SpoVT-AbrB_dom"/>
</dbReference>
<dbReference type="GO" id="GO:0003677">
    <property type="term" value="F:DNA binding"/>
    <property type="evidence" value="ECO:0007669"/>
    <property type="project" value="InterPro"/>
</dbReference>
<feature type="domain" description="SpoVT-AbrB" evidence="1">
    <location>
        <begin position="8"/>
        <end position="54"/>
    </location>
</feature>
<organism evidence="2 3">
    <name type="scientific">Candidatus Roizmanbacteria bacterium RIFCSPHIGHO2_12_FULL_33_9</name>
    <dbReference type="NCBI Taxonomy" id="1802045"/>
    <lineage>
        <taxon>Bacteria</taxon>
        <taxon>Candidatus Roizmaniibacteriota</taxon>
    </lineage>
</organism>
<name>A0A1F7HIM6_9BACT</name>
<dbReference type="SMART" id="SM00966">
    <property type="entry name" value="SpoVT_AbrB"/>
    <property type="match status" value="1"/>
</dbReference>
<sequence length="86" mass="9930">MINIQGTAIIRNRGQLTIPEKVREALDWAKPSAVVSITTSKDEIIIKPYAEKVDWDQIEKDIRKLRAYKGVQGSMSEFIAEDRYRH</sequence>
<dbReference type="EMBL" id="MFZV01000026">
    <property type="protein sequence ID" value="OGK31087.1"/>
    <property type="molecule type" value="Genomic_DNA"/>
</dbReference>
<dbReference type="Pfam" id="PF04014">
    <property type="entry name" value="MazE_antitoxin"/>
    <property type="match status" value="1"/>
</dbReference>
<evidence type="ECO:0000313" key="2">
    <source>
        <dbReference type="EMBL" id="OGK31087.1"/>
    </source>
</evidence>
<comment type="caution">
    <text evidence="2">The sequence shown here is derived from an EMBL/GenBank/DDBJ whole genome shotgun (WGS) entry which is preliminary data.</text>
</comment>
<dbReference type="InterPro" id="IPR037914">
    <property type="entry name" value="SpoVT-AbrB_sf"/>
</dbReference>
<gene>
    <name evidence="2" type="ORF">A3F29_03745</name>
</gene>
<accession>A0A1F7HIM6</accession>
<dbReference type="AlphaFoldDB" id="A0A1F7HIM6"/>
<dbReference type="Gene3D" id="2.10.260.10">
    <property type="match status" value="1"/>
</dbReference>
<protein>
    <recommendedName>
        <fullName evidence="1">SpoVT-AbrB domain-containing protein</fullName>
    </recommendedName>
</protein>
<proteinExistence type="predicted"/>